<name>B7GEV3_ANOFW</name>
<reference evidence="3 4" key="1">
    <citation type="journal article" date="2008" name="Genome Biol.">
        <title>Encapsulated in silica: genome, proteome and physiology of the thermophilic bacterium Anoxybacillus flavithermus WK1.</title>
        <authorList>
            <person name="Saw J.H."/>
            <person name="Mountain B.W."/>
            <person name="Feng L."/>
            <person name="Omelchenko M.V."/>
            <person name="Hou S."/>
            <person name="Saito J.A."/>
            <person name="Stott M.B."/>
            <person name="Li D."/>
            <person name="Zhao G."/>
            <person name="Wu J."/>
            <person name="Galperin M.Y."/>
            <person name="Koonin E.V."/>
            <person name="Makarova K.S."/>
            <person name="Wolf Y.I."/>
            <person name="Rigden D.J."/>
            <person name="Dunfield P.F."/>
            <person name="Wang L."/>
            <person name="Alam M."/>
        </authorList>
    </citation>
    <scope>NUCLEOTIDE SEQUENCE [LARGE SCALE GENOMIC DNA]</scope>
    <source>
        <strain evidence="4">DSM 21510 / WK1</strain>
    </source>
</reference>
<sequence>MTYGKVDRMANIIFGLFLYFPEDKTEYIPAAISFTAFFIAAVLTMRLIIKISKRQEEKAKQLEEQLKKQQTND</sequence>
<keyword evidence="2" id="KW-0472">Membrane</keyword>
<evidence type="ECO:0000256" key="2">
    <source>
        <dbReference type="SAM" id="Phobius"/>
    </source>
</evidence>
<dbReference type="STRING" id="491915.Aflv_2393"/>
<dbReference type="HOGENOM" id="CLU_195349_1_0_9"/>
<protein>
    <submittedName>
        <fullName evidence="3">Uncharacterized conserved protein</fullName>
    </submittedName>
</protein>
<keyword evidence="2" id="KW-0812">Transmembrane</keyword>
<feature type="transmembrane region" description="Helical" evidence="2">
    <location>
        <begin position="27"/>
        <end position="49"/>
    </location>
</feature>
<proteinExistence type="predicted"/>
<gene>
    <name evidence="3" type="ordered locus">Aflv_2393</name>
</gene>
<keyword evidence="2" id="KW-1133">Transmembrane helix</keyword>
<feature type="coiled-coil region" evidence="1">
    <location>
        <begin position="45"/>
        <end position="72"/>
    </location>
</feature>
<dbReference type="KEGG" id="afl:Aflv_2393"/>
<evidence type="ECO:0000256" key="1">
    <source>
        <dbReference type="SAM" id="Coils"/>
    </source>
</evidence>
<organism evidence="3 4">
    <name type="scientific">Anoxybacillus flavithermus (strain DSM 21510 / WK1)</name>
    <dbReference type="NCBI Taxonomy" id="491915"/>
    <lineage>
        <taxon>Bacteria</taxon>
        <taxon>Bacillati</taxon>
        <taxon>Bacillota</taxon>
        <taxon>Bacilli</taxon>
        <taxon>Bacillales</taxon>
        <taxon>Anoxybacillaceae</taxon>
        <taxon>Anoxybacillus</taxon>
    </lineage>
</organism>
<evidence type="ECO:0000313" key="3">
    <source>
        <dbReference type="EMBL" id="ACJ34750.1"/>
    </source>
</evidence>
<dbReference type="eggNOG" id="ENOG5033808">
    <property type="taxonomic scope" value="Bacteria"/>
</dbReference>
<keyword evidence="1" id="KW-0175">Coiled coil</keyword>
<dbReference type="EMBL" id="CP000922">
    <property type="protein sequence ID" value="ACJ34750.1"/>
    <property type="molecule type" value="Genomic_DNA"/>
</dbReference>
<dbReference type="AlphaFoldDB" id="B7GEV3"/>
<dbReference type="Proteomes" id="UP000000742">
    <property type="component" value="Chromosome"/>
</dbReference>
<evidence type="ECO:0000313" key="4">
    <source>
        <dbReference type="Proteomes" id="UP000000742"/>
    </source>
</evidence>
<accession>B7GEV3</accession>